<reference evidence="2" key="1">
    <citation type="submission" date="2023-10" db="EMBL/GenBank/DDBJ databases">
        <title>Genome assemblies of two species of porcelain crab, Petrolisthes cinctipes and Petrolisthes manimaculis (Anomura: Porcellanidae).</title>
        <authorList>
            <person name="Angst P."/>
        </authorList>
    </citation>
    <scope>NUCLEOTIDE SEQUENCE</scope>
    <source>
        <strain evidence="2">PB745_01</strain>
        <tissue evidence="2">Gill</tissue>
    </source>
</reference>
<evidence type="ECO:0000313" key="3">
    <source>
        <dbReference type="Proteomes" id="UP001286313"/>
    </source>
</evidence>
<name>A0AAE1FFH4_PETCI</name>
<comment type="caution">
    <text evidence="2">The sequence shown here is derived from an EMBL/GenBank/DDBJ whole genome shotgun (WGS) entry which is preliminary data.</text>
</comment>
<dbReference type="EMBL" id="JAWQEG010002223">
    <property type="protein sequence ID" value="KAK3873449.1"/>
    <property type="molecule type" value="Genomic_DNA"/>
</dbReference>
<organism evidence="2 3">
    <name type="scientific">Petrolisthes cinctipes</name>
    <name type="common">Flat porcelain crab</name>
    <dbReference type="NCBI Taxonomy" id="88211"/>
    <lineage>
        <taxon>Eukaryota</taxon>
        <taxon>Metazoa</taxon>
        <taxon>Ecdysozoa</taxon>
        <taxon>Arthropoda</taxon>
        <taxon>Crustacea</taxon>
        <taxon>Multicrustacea</taxon>
        <taxon>Malacostraca</taxon>
        <taxon>Eumalacostraca</taxon>
        <taxon>Eucarida</taxon>
        <taxon>Decapoda</taxon>
        <taxon>Pleocyemata</taxon>
        <taxon>Anomura</taxon>
        <taxon>Galatheoidea</taxon>
        <taxon>Porcellanidae</taxon>
        <taxon>Petrolisthes</taxon>
    </lineage>
</organism>
<accession>A0AAE1FFH4</accession>
<proteinExistence type="predicted"/>
<gene>
    <name evidence="2" type="ORF">Pcinc_021550</name>
</gene>
<dbReference type="Proteomes" id="UP001286313">
    <property type="component" value="Unassembled WGS sequence"/>
</dbReference>
<keyword evidence="3" id="KW-1185">Reference proteome</keyword>
<evidence type="ECO:0000256" key="1">
    <source>
        <dbReference type="SAM" id="Phobius"/>
    </source>
</evidence>
<protein>
    <submittedName>
        <fullName evidence="2">Uncharacterized protein</fullName>
    </submittedName>
</protein>
<keyword evidence="1" id="KW-0472">Membrane</keyword>
<evidence type="ECO:0000313" key="2">
    <source>
        <dbReference type="EMBL" id="KAK3873449.1"/>
    </source>
</evidence>
<feature type="transmembrane region" description="Helical" evidence="1">
    <location>
        <begin position="68"/>
        <end position="87"/>
    </location>
</feature>
<keyword evidence="1" id="KW-0812">Transmembrane</keyword>
<sequence>MDLKSYKSSGEDPTLPSAVRPYSRVGEEVGGAGYLSVILVGVSRHGLVSTECLFLFSRLDYFCDFSDWGVFFSTFTTTLLTLGTGVVDSLGRKARRMEVTGVVTGACLLRDELSVSAFGFLSSS</sequence>
<keyword evidence="1" id="KW-1133">Transmembrane helix</keyword>
<dbReference type="AlphaFoldDB" id="A0AAE1FFH4"/>